<comment type="caution">
    <text evidence="1">The sequence shown here is derived from an EMBL/GenBank/DDBJ whole genome shotgun (WGS) entry which is preliminary data.</text>
</comment>
<evidence type="ECO:0000313" key="2">
    <source>
        <dbReference type="Proteomes" id="UP001356427"/>
    </source>
</evidence>
<reference evidence="1 2" key="1">
    <citation type="submission" date="2021-04" db="EMBL/GenBank/DDBJ databases">
        <authorList>
            <person name="De Guttry C."/>
            <person name="Zahm M."/>
            <person name="Klopp C."/>
            <person name="Cabau C."/>
            <person name="Louis A."/>
            <person name="Berthelot C."/>
            <person name="Parey E."/>
            <person name="Roest Crollius H."/>
            <person name="Montfort J."/>
            <person name="Robinson-Rechavi M."/>
            <person name="Bucao C."/>
            <person name="Bouchez O."/>
            <person name="Gislard M."/>
            <person name="Lluch J."/>
            <person name="Milhes M."/>
            <person name="Lampietro C."/>
            <person name="Lopez Roques C."/>
            <person name="Donnadieu C."/>
            <person name="Braasch I."/>
            <person name="Desvignes T."/>
            <person name="Postlethwait J."/>
            <person name="Bobe J."/>
            <person name="Wedekind C."/>
            <person name="Guiguen Y."/>
        </authorList>
    </citation>
    <scope>NUCLEOTIDE SEQUENCE [LARGE SCALE GENOMIC DNA]</scope>
    <source>
        <strain evidence="1">Cs_M1</strain>
        <tissue evidence="1">Blood</tissue>
    </source>
</reference>
<sequence length="206" mass="23458">MYLILKRSIHTQQRESRSADPHMKEGFLFHVRLRNNYNHSLTSAEVLKRRDVSADTIEKLTKLFEISHSPSSALKTIKYELQVEYGDNHVHASVDRSICLTFNSATKKRNDDSNKHLDNCNEEECSPECYVFDCSNVSEDTVEIECAPASDVNGSGTSGKPAEGATLEEEWMEIFEDLKKKMREDPVSFRPAVASFVSNFKKMQTD</sequence>
<accession>A0AAN8QCW0</accession>
<dbReference type="Proteomes" id="UP001356427">
    <property type="component" value="Unassembled WGS sequence"/>
</dbReference>
<evidence type="ECO:0000313" key="1">
    <source>
        <dbReference type="EMBL" id="KAK6300109.1"/>
    </source>
</evidence>
<name>A0AAN8QCW0_9TELE</name>
<dbReference type="PANTHER" id="PTHR35385:SF2">
    <property type="entry name" value="PROTEIN B, PUTATIVE-RELATED"/>
    <property type="match status" value="1"/>
</dbReference>
<gene>
    <name evidence="1" type="ORF">J4Q44_G00301420</name>
</gene>
<keyword evidence="2" id="KW-1185">Reference proteome</keyword>
<proteinExistence type="predicted"/>
<dbReference type="EMBL" id="JAGTTL010000028">
    <property type="protein sequence ID" value="KAK6300109.1"/>
    <property type="molecule type" value="Genomic_DNA"/>
</dbReference>
<organism evidence="1 2">
    <name type="scientific">Coregonus suidteri</name>
    <dbReference type="NCBI Taxonomy" id="861788"/>
    <lineage>
        <taxon>Eukaryota</taxon>
        <taxon>Metazoa</taxon>
        <taxon>Chordata</taxon>
        <taxon>Craniata</taxon>
        <taxon>Vertebrata</taxon>
        <taxon>Euteleostomi</taxon>
        <taxon>Actinopterygii</taxon>
        <taxon>Neopterygii</taxon>
        <taxon>Teleostei</taxon>
        <taxon>Protacanthopterygii</taxon>
        <taxon>Salmoniformes</taxon>
        <taxon>Salmonidae</taxon>
        <taxon>Coregoninae</taxon>
        <taxon>Coregonus</taxon>
    </lineage>
</organism>
<dbReference type="PANTHER" id="PTHR35385">
    <property type="entry name" value="PROTEIN B, PUTATIVE-RELATED-RELATED"/>
    <property type="match status" value="1"/>
</dbReference>
<protein>
    <submittedName>
        <fullName evidence="1">Uncharacterized protein</fullName>
    </submittedName>
</protein>
<dbReference type="AlphaFoldDB" id="A0AAN8QCW0"/>